<evidence type="ECO:0000313" key="1">
    <source>
        <dbReference type="EMBL" id="KAJ7646563.1"/>
    </source>
</evidence>
<evidence type="ECO:0000313" key="2">
    <source>
        <dbReference type="Proteomes" id="UP001221142"/>
    </source>
</evidence>
<dbReference type="Proteomes" id="UP001221142">
    <property type="component" value="Unassembled WGS sequence"/>
</dbReference>
<dbReference type="AlphaFoldDB" id="A0AAD7FZE5"/>
<dbReference type="EMBL" id="JARKIF010000002">
    <property type="protein sequence ID" value="KAJ7646563.1"/>
    <property type="molecule type" value="Genomic_DNA"/>
</dbReference>
<dbReference type="PANTHER" id="PTHR38926:SF64">
    <property type="entry name" value="F-BOX DOMAIN-CONTAINING PROTEIN"/>
    <property type="match status" value="1"/>
</dbReference>
<protein>
    <recommendedName>
        <fullName evidence="3">F-box domain-containing protein</fullName>
    </recommendedName>
</protein>
<organism evidence="1 2">
    <name type="scientific">Roridomyces roridus</name>
    <dbReference type="NCBI Taxonomy" id="1738132"/>
    <lineage>
        <taxon>Eukaryota</taxon>
        <taxon>Fungi</taxon>
        <taxon>Dikarya</taxon>
        <taxon>Basidiomycota</taxon>
        <taxon>Agaricomycotina</taxon>
        <taxon>Agaricomycetes</taxon>
        <taxon>Agaricomycetidae</taxon>
        <taxon>Agaricales</taxon>
        <taxon>Marasmiineae</taxon>
        <taxon>Mycenaceae</taxon>
        <taxon>Roridomyces</taxon>
    </lineage>
</organism>
<accession>A0AAD7FZE5</accession>
<dbReference type="InterPro" id="IPR032675">
    <property type="entry name" value="LRR_dom_sf"/>
</dbReference>
<name>A0AAD7FZE5_9AGAR</name>
<comment type="caution">
    <text evidence="1">The sequence shown here is derived from an EMBL/GenBank/DDBJ whole genome shotgun (WGS) entry which is preliminary data.</text>
</comment>
<evidence type="ECO:0008006" key="3">
    <source>
        <dbReference type="Google" id="ProtNLM"/>
    </source>
</evidence>
<reference evidence="1" key="1">
    <citation type="submission" date="2023-03" db="EMBL/GenBank/DDBJ databases">
        <title>Massive genome expansion in bonnet fungi (Mycena s.s.) driven by repeated elements and novel gene families across ecological guilds.</title>
        <authorList>
            <consortium name="Lawrence Berkeley National Laboratory"/>
            <person name="Harder C.B."/>
            <person name="Miyauchi S."/>
            <person name="Viragh M."/>
            <person name="Kuo A."/>
            <person name="Thoen E."/>
            <person name="Andreopoulos B."/>
            <person name="Lu D."/>
            <person name="Skrede I."/>
            <person name="Drula E."/>
            <person name="Henrissat B."/>
            <person name="Morin E."/>
            <person name="Kohler A."/>
            <person name="Barry K."/>
            <person name="LaButti K."/>
            <person name="Morin E."/>
            <person name="Salamov A."/>
            <person name="Lipzen A."/>
            <person name="Mereny Z."/>
            <person name="Hegedus B."/>
            <person name="Baldrian P."/>
            <person name="Stursova M."/>
            <person name="Weitz H."/>
            <person name="Taylor A."/>
            <person name="Grigoriev I.V."/>
            <person name="Nagy L.G."/>
            <person name="Martin F."/>
            <person name="Kauserud H."/>
        </authorList>
    </citation>
    <scope>NUCLEOTIDE SEQUENCE</scope>
    <source>
        <strain evidence="1">9284</strain>
    </source>
</reference>
<dbReference type="Gene3D" id="3.80.10.10">
    <property type="entry name" value="Ribonuclease Inhibitor"/>
    <property type="match status" value="1"/>
</dbReference>
<dbReference type="PANTHER" id="PTHR38926">
    <property type="entry name" value="F-BOX DOMAIN CONTAINING PROTEIN, EXPRESSED"/>
    <property type="match status" value="1"/>
</dbReference>
<keyword evidence="2" id="KW-1185">Reference proteome</keyword>
<gene>
    <name evidence="1" type="ORF">FB45DRAFT_890785</name>
</gene>
<dbReference type="SUPFAM" id="SSF52058">
    <property type="entry name" value="L domain-like"/>
    <property type="match status" value="1"/>
</dbReference>
<proteinExistence type="predicted"/>
<sequence length="529" mass="59644">MTDFLDSPFEAHLHTNFVPSDAQCAQIRADLAPHLVQLALVNERIRELSAERDKLQAYVDSHTALISYPRRVPVDVVREIFVACLPTDRNPVMSAQEAPLLLSRICSSWRGVALTTPSLWGSLHIPVDFIVGDPVERSLALKDWLQLSGALPISLSLDAPSGNHAFPPELVDALVESAGRWRRVEFRDLTLQVLSALDNIHTPILESVKAAGWVPNLRQFPLFSVPSLRTVHLHSQGSENLDNWFLDLPFRWNTLAHLTLHSTFDGLSPGNVLKLLRQCHRLVSFAFPANGKDWDHTSVSQLISLPFLKSFIILEPRLDLQTVGHLLQNLVTPELRQLHIPTEVPSSLENHHPFISALKNLPLLESLLIHHSSFTEPVILETLRSLPNLTKLTVANSGGRYRGQPADNEESYGLCRLLGLLTPGESQATVCPRLQELEIRDCDSVLPRVALESFVRKRMQLHSGFRRLEIIWRTFQKEELFSAAEIQEFRSQGVRVALMFPRRVRIAERPRLGLPVPKLQTPSLWGSWD</sequence>